<feature type="compositionally biased region" description="Polar residues" evidence="1">
    <location>
        <begin position="344"/>
        <end position="371"/>
    </location>
</feature>
<keyword evidence="4" id="KW-1185">Reference proteome</keyword>
<sequence length="489" mass="55138">MRKFVTCNVYLVFHLSTAMLVVRSEEKCPFEKALECSRSQFALIPFFGYSVSMEDNSKKQAKYFCPILPLRSRKLTLAPNAYDGICSSFYYYFNGDELRLSMDTKQSNRAKTIELTSISSKAWSVEMTAIKWGEKSGSGCIIFNIGYEKLMVPKAVGDVLQEEKRKNRNAKGSTTIQFVLSNKKAFSISTDIEQILVHDEECWIFGRTIMKQNEYIFYKDGASTYKIKILGLDSTWEEPSDDVNRNQHEQTEIEAIDAGNGKFPGGVEQFRNEHLHNNVDERVKFAWANEKVVESPDDEDYHRSNKHHSSRLKPDQGVMLKDPGLEDRVYTESGTEHFNYLQNQAGSSSSHHASYTTNPNAHHGSRGNSHLYTRHVDSNLNALPHSTTSQAHAGDSDAHQNQAGSGSSHWHPARAGSRKYHSTWWNHVEPPVFQQSGQQLGNEGSRSGRLSPHDSDTSNDANSFSFYPAKGIGHASPDTDTWEDVSLDD</sequence>
<gene>
    <name evidence="3" type="ORF">BN9_104030</name>
</gene>
<evidence type="ECO:0000256" key="2">
    <source>
        <dbReference type="SAM" id="SignalP"/>
    </source>
</evidence>
<feature type="compositionally biased region" description="Acidic residues" evidence="1">
    <location>
        <begin position="480"/>
        <end position="489"/>
    </location>
</feature>
<proteinExistence type="predicted"/>
<protein>
    <submittedName>
        <fullName evidence="3">Uncharacterized protein</fullName>
    </submittedName>
</protein>
<feature type="chain" id="PRO_5001529127" evidence="2">
    <location>
        <begin position="25"/>
        <end position="489"/>
    </location>
</feature>
<name>A0A024FUE8_9STRA</name>
<organism evidence="3 4">
    <name type="scientific">Albugo candida</name>
    <dbReference type="NCBI Taxonomy" id="65357"/>
    <lineage>
        <taxon>Eukaryota</taxon>
        <taxon>Sar</taxon>
        <taxon>Stramenopiles</taxon>
        <taxon>Oomycota</taxon>
        <taxon>Peronosporomycetes</taxon>
        <taxon>Albuginales</taxon>
        <taxon>Albuginaceae</taxon>
        <taxon>Albugo</taxon>
    </lineage>
</organism>
<accession>A0A024FUE8</accession>
<dbReference type="EMBL" id="CAIX01000276">
    <property type="protein sequence ID" value="CCI10512.1"/>
    <property type="molecule type" value="Genomic_DNA"/>
</dbReference>
<keyword evidence="2" id="KW-0732">Signal</keyword>
<feature type="region of interest" description="Disordered" evidence="1">
    <location>
        <begin position="294"/>
        <end position="321"/>
    </location>
</feature>
<evidence type="ECO:0000256" key="1">
    <source>
        <dbReference type="SAM" id="MobiDB-lite"/>
    </source>
</evidence>
<feature type="region of interest" description="Disordered" evidence="1">
    <location>
        <begin position="344"/>
        <end position="415"/>
    </location>
</feature>
<dbReference type="AlphaFoldDB" id="A0A024FUE8"/>
<reference evidence="3 4" key="1">
    <citation type="submission" date="2012-05" db="EMBL/GenBank/DDBJ databases">
        <title>Recombination and specialization in a pathogen metapopulation.</title>
        <authorList>
            <person name="Gardiner A."/>
            <person name="Kemen E."/>
            <person name="Schultz-Larsen T."/>
            <person name="MacLean D."/>
            <person name="Van Oosterhout C."/>
            <person name="Jones J.D.G."/>
        </authorList>
    </citation>
    <scope>NUCLEOTIDE SEQUENCE [LARGE SCALE GENOMIC DNA]</scope>
    <source>
        <strain evidence="3 4">Ac Nc2</strain>
    </source>
</reference>
<evidence type="ECO:0000313" key="4">
    <source>
        <dbReference type="Proteomes" id="UP000053237"/>
    </source>
</evidence>
<feature type="compositionally biased region" description="Polar residues" evidence="1">
    <location>
        <begin position="378"/>
        <end position="391"/>
    </location>
</feature>
<dbReference type="Proteomes" id="UP000053237">
    <property type="component" value="Unassembled WGS sequence"/>
</dbReference>
<comment type="caution">
    <text evidence="3">The sequence shown here is derived from an EMBL/GenBank/DDBJ whole genome shotgun (WGS) entry which is preliminary data.</text>
</comment>
<feature type="signal peptide" evidence="2">
    <location>
        <begin position="1"/>
        <end position="24"/>
    </location>
</feature>
<evidence type="ECO:0000313" key="3">
    <source>
        <dbReference type="EMBL" id="CCI10512.1"/>
    </source>
</evidence>
<feature type="compositionally biased region" description="Polar residues" evidence="1">
    <location>
        <begin position="434"/>
        <end position="445"/>
    </location>
</feature>
<feature type="region of interest" description="Disordered" evidence="1">
    <location>
        <begin position="434"/>
        <end position="489"/>
    </location>
</feature>
<dbReference type="InParanoid" id="A0A024FUE8"/>
<feature type="compositionally biased region" description="Polar residues" evidence="1">
    <location>
        <begin position="399"/>
        <end position="408"/>
    </location>
</feature>